<dbReference type="STRING" id="13370.A0A448YI55"/>
<organism evidence="4 5">
    <name type="scientific">Brettanomyces naardenensis</name>
    <name type="common">Yeast</name>
    <dbReference type="NCBI Taxonomy" id="13370"/>
    <lineage>
        <taxon>Eukaryota</taxon>
        <taxon>Fungi</taxon>
        <taxon>Dikarya</taxon>
        <taxon>Ascomycota</taxon>
        <taxon>Saccharomycotina</taxon>
        <taxon>Pichiomycetes</taxon>
        <taxon>Pichiales</taxon>
        <taxon>Pichiaceae</taxon>
        <taxon>Brettanomyces</taxon>
    </lineage>
</organism>
<dbReference type="GO" id="GO:0005737">
    <property type="term" value="C:cytoplasm"/>
    <property type="evidence" value="ECO:0007669"/>
    <property type="project" value="TreeGrafter"/>
</dbReference>
<name>A0A448YI55_BRENA</name>
<protein>
    <submittedName>
        <fullName evidence="4">DEKNAAC101508</fullName>
    </submittedName>
</protein>
<dbReference type="InterPro" id="IPR036859">
    <property type="entry name" value="CAP-Gly_dom_sf"/>
</dbReference>
<proteinExistence type="predicted"/>
<keyword evidence="5" id="KW-1185">Reference proteome</keyword>
<dbReference type="OrthoDB" id="5273213at2759"/>
<dbReference type="Gene3D" id="2.30.30.190">
    <property type="entry name" value="CAP Gly-rich-like domain"/>
    <property type="match status" value="1"/>
</dbReference>
<dbReference type="SMART" id="SM01052">
    <property type="entry name" value="CAP_GLY"/>
    <property type="match status" value="1"/>
</dbReference>
<keyword evidence="2" id="KW-0677">Repeat</keyword>
<dbReference type="InterPro" id="IPR000938">
    <property type="entry name" value="CAP-Gly_domain"/>
</dbReference>
<gene>
    <name evidence="4" type="ORF">BRENAR_LOCUS1335</name>
</gene>
<feature type="domain" description="CAP-Gly" evidence="3">
    <location>
        <begin position="3"/>
        <end position="80"/>
    </location>
</feature>
<dbReference type="Proteomes" id="UP000290900">
    <property type="component" value="Unassembled WGS sequence"/>
</dbReference>
<dbReference type="EMBL" id="CAACVR010000005">
    <property type="protein sequence ID" value="VEU20600.1"/>
    <property type="molecule type" value="Genomic_DNA"/>
</dbReference>
<sequence>MLVSQRICLVDSKDIQQLGTVRFVGHIKQWPNDNCAGIEWDEVERGKNDGSLLFEGQTYRYFDTKLGLNSGSFMKVPSAVTDGSYMKLRNGRRLVVKGRTFIESLDYRYNELDQIQKERNQEATLIGTKKVEKYGFEDLIRREADFSSLQVVSLDHMLMEDDLGCDMHVLGGSILASVTDLDLSYNMIDDLDWIVRLCDGLTTLRTLRLSGNRLYWPLGTPSTGSNSITRLIATSCGLGMSYSSTEIINTLHSCFPDVIDLDLSSNWVTELPSLADWSELKQLDLSFNRIEGIVKMEDCQLSILNLSDNEITSIEGYVPSMEAIDLRDNSFSSWNNLDQFSDQFPNLKSIKFTGNPIFTTTEEEKGYDFCLMEILSRISTIVTINGTTYTADQRKNYELYFISKVKAGELQAPKEKIWKNLLQKYGQTETGNRATDSLIPQPMTVDVIEGDEVVFQEKLFPETTTIGKLRGKIGRKLGVNVLDLLLTIKLRNGLSEKLDNDQEYISNTGMEDKVYVGRE</sequence>
<dbReference type="Pfam" id="PF01302">
    <property type="entry name" value="CAP_GLY"/>
    <property type="match status" value="1"/>
</dbReference>
<dbReference type="PANTHER" id="PTHR15454">
    <property type="entry name" value="NISCHARIN RELATED"/>
    <property type="match status" value="1"/>
</dbReference>
<dbReference type="InterPro" id="IPR001611">
    <property type="entry name" value="Leu-rich_rpt"/>
</dbReference>
<evidence type="ECO:0000256" key="1">
    <source>
        <dbReference type="ARBA" id="ARBA00022614"/>
    </source>
</evidence>
<reference evidence="4 5" key="1">
    <citation type="submission" date="2018-12" db="EMBL/GenBank/DDBJ databases">
        <authorList>
            <person name="Tiukova I."/>
            <person name="Dainat J."/>
        </authorList>
    </citation>
    <scope>NUCLEOTIDE SEQUENCE [LARGE SCALE GENOMIC DNA]</scope>
</reference>
<evidence type="ECO:0000259" key="3">
    <source>
        <dbReference type="SMART" id="SM01052"/>
    </source>
</evidence>
<evidence type="ECO:0000313" key="5">
    <source>
        <dbReference type="Proteomes" id="UP000290900"/>
    </source>
</evidence>
<dbReference type="InterPro" id="IPR032675">
    <property type="entry name" value="LRR_dom_sf"/>
</dbReference>
<evidence type="ECO:0000313" key="4">
    <source>
        <dbReference type="EMBL" id="VEU20600.1"/>
    </source>
</evidence>
<dbReference type="AlphaFoldDB" id="A0A448YI55"/>
<dbReference type="FunCoup" id="A0A448YI55">
    <property type="interactions" value="643"/>
</dbReference>
<dbReference type="InParanoid" id="A0A448YI55"/>
<accession>A0A448YI55</accession>
<dbReference type="PROSITE" id="PS51450">
    <property type="entry name" value="LRR"/>
    <property type="match status" value="2"/>
</dbReference>
<dbReference type="SUPFAM" id="SSF52058">
    <property type="entry name" value="L domain-like"/>
    <property type="match status" value="1"/>
</dbReference>
<dbReference type="Gene3D" id="3.80.10.10">
    <property type="entry name" value="Ribonuclease Inhibitor"/>
    <property type="match status" value="2"/>
</dbReference>
<keyword evidence="1" id="KW-0433">Leucine-rich repeat</keyword>
<evidence type="ECO:0000256" key="2">
    <source>
        <dbReference type="ARBA" id="ARBA00022737"/>
    </source>
</evidence>
<dbReference type="SUPFAM" id="SSF74924">
    <property type="entry name" value="Cap-Gly domain"/>
    <property type="match status" value="1"/>
</dbReference>